<dbReference type="NCBIfam" id="TIGR01011">
    <property type="entry name" value="rpsB_bact"/>
    <property type="match status" value="1"/>
</dbReference>
<dbReference type="PROSITE" id="PS00963">
    <property type="entry name" value="RIBOSOMAL_S2_2"/>
    <property type="match status" value="1"/>
</dbReference>
<dbReference type="RefSeq" id="WP_003756134.1">
    <property type="nucleotide sequence ID" value="NZ_CABKNG010000001.1"/>
</dbReference>
<dbReference type="CDD" id="cd01425">
    <property type="entry name" value="RPS2"/>
    <property type="match status" value="1"/>
</dbReference>
<dbReference type="GO" id="GO:0022627">
    <property type="term" value="C:cytosolic small ribosomal subunit"/>
    <property type="evidence" value="ECO:0007669"/>
    <property type="project" value="TreeGrafter"/>
</dbReference>
<comment type="similarity">
    <text evidence="1 5 6">Belongs to the universal ribosomal protein uS2 family.</text>
</comment>
<dbReference type="PRINTS" id="PR00395">
    <property type="entry name" value="RIBOSOMALS2"/>
</dbReference>
<feature type="region of interest" description="Disordered" evidence="7">
    <location>
        <begin position="231"/>
        <end position="253"/>
    </location>
</feature>
<reference evidence="8 9" key="1">
    <citation type="submission" date="2018-06" db="EMBL/GenBank/DDBJ databases">
        <authorList>
            <consortium name="Pathogen Informatics"/>
            <person name="Doyle S."/>
        </authorList>
    </citation>
    <scope>NUCLEOTIDE SEQUENCE [LARGE SCALE GENOMIC DNA]</scope>
    <source>
        <strain evidence="9">NCTC 10815</strain>
    </source>
</reference>
<dbReference type="AlphaFoldDB" id="A0A378M9Q0"/>
<evidence type="ECO:0000256" key="7">
    <source>
        <dbReference type="SAM" id="MobiDB-lite"/>
    </source>
</evidence>
<protein>
    <recommendedName>
        <fullName evidence="4 5">Small ribosomal subunit protein uS2</fullName>
    </recommendedName>
</protein>
<dbReference type="Gene3D" id="1.10.287.610">
    <property type="entry name" value="Helix hairpin bin"/>
    <property type="match status" value="1"/>
</dbReference>
<organism evidence="8 9">
    <name type="scientific">Listeria grayi</name>
    <name type="common">Listeria murrayi</name>
    <dbReference type="NCBI Taxonomy" id="1641"/>
    <lineage>
        <taxon>Bacteria</taxon>
        <taxon>Bacillati</taxon>
        <taxon>Bacillota</taxon>
        <taxon>Bacilli</taxon>
        <taxon>Bacillales</taxon>
        <taxon>Listeriaceae</taxon>
        <taxon>Listeria</taxon>
    </lineage>
</organism>
<evidence type="ECO:0000256" key="6">
    <source>
        <dbReference type="RuleBase" id="RU003631"/>
    </source>
</evidence>
<evidence type="ECO:0000313" key="9">
    <source>
        <dbReference type="Proteomes" id="UP000254879"/>
    </source>
</evidence>
<dbReference type="GO" id="GO:0006412">
    <property type="term" value="P:translation"/>
    <property type="evidence" value="ECO:0007669"/>
    <property type="project" value="UniProtKB-UniRule"/>
</dbReference>
<dbReference type="InterPro" id="IPR001865">
    <property type="entry name" value="Ribosomal_uS2"/>
</dbReference>
<proteinExistence type="inferred from homology"/>
<dbReference type="InterPro" id="IPR018130">
    <property type="entry name" value="Ribosomal_uS2_CS"/>
</dbReference>
<evidence type="ECO:0000256" key="1">
    <source>
        <dbReference type="ARBA" id="ARBA00006242"/>
    </source>
</evidence>
<evidence type="ECO:0000256" key="5">
    <source>
        <dbReference type="HAMAP-Rule" id="MF_00291"/>
    </source>
</evidence>
<dbReference type="Pfam" id="PF00318">
    <property type="entry name" value="Ribosomal_S2"/>
    <property type="match status" value="1"/>
</dbReference>
<dbReference type="InterPro" id="IPR023591">
    <property type="entry name" value="Ribosomal_uS2_flav_dom_sf"/>
</dbReference>
<evidence type="ECO:0000256" key="2">
    <source>
        <dbReference type="ARBA" id="ARBA00022980"/>
    </source>
</evidence>
<name>A0A378M9Q0_LISGR</name>
<keyword evidence="2 5" id="KW-0689">Ribosomal protein</keyword>
<sequence>MPVISMKQLLEAGVHFGHQTRRWNPKMKKYIFTERNGIYIIDLQKTVKKVDEAFNFMREVAADNGTILFVGTKKQAQDSVKEEAERSGQYYVNHRWLGGTLTNFDTIKKRIQHLKKIEKMAEDGTFEVLPKKEVVLLKKEQEKLERFLGGIKEMKGIPDAMFIVDPRKERIAVAEARKLNIPIIGIVDTNCDPDEIDYVIPANDDAIRAVKLLTAKMADAIIEVNQGEELTEADVAPAEEAKPEAAEETNAEA</sequence>
<dbReference type="GO" id="GO:0003735">
    <property type="term" value="F:structural constituent of ribosome"/>
    <property type="evidence" value="ECO:0007669"/>
    <property type="project" value="InterPro"/>
</dbReference>
<dbReference type="Gene3D" id="3.40.50.10490">
    <property type="entry name" value="Glucose-6-phosphate isomerase like protein, domain 1"/>
    <property type="match status" value="1"/>
</dbReference>
<accession>A0A378M9Q0</accession>
<dbReference type="PANTHER" id="PTHR12534">
    <property type="entry name" value="30S RIBOSOMAL PROTEIN S2 PROKARYOTIC AND ORGANELLAR"/>
    <property type="match status" value="1"/>
</dbReference>
<dbReference type="HAMAP" id="MF_00291_B">
    <property type="entry name" value="Ribosomal_uS2_B"/>
    <property type="match status" value="1"/>
</dbReference>
<dbReference type="PANTHER" id="PTHR12534:SF0">
    <property type="entry name" value="SMALL RIBOSOMAL SUBUNIT PROTEIN US2M"/>
    <property type="match status" value="1"/>
</dbReference>
<evidence type="ECO:0000256" key="4">
    <source>
        <dbReference type="ARBA" id="ARBA00035256"/>
    </source>
</evidence>
<evidence type="ECO:0000313" key="8">
    <source>
        <dbReference type="EMBL" id="STY43078.1"/>
    </source>
</evidence>
<gene>
    <name evidence="5 8" type="primary">rpsB</name>
    <name evidence="8" type="ORF">NCTC10815_00361</name>
</gene>
<dbReference type="Proteomes" id="UP000254879">
    <property type="component" value="Unassembled WGS sequence"/>
</dbReference>
<dbReference type="PROSITE" id="PS00962">
    <property type="entry name" value="RIBOSOMAL_S2_1"/>
    <property type="match status" value="1"/>
</dbReference>
<dbReference type="FunFam" id="1.10.287.610:FF:000001">
    <property type="entry name" value="30S ribosomal protein S2"/>
    <property type="match status" value="1"/>
</dbReference>
<dbReference type="SUPFAM" id="SSF52313">
    <property type="entry name" value="Ribosomal protein S2"/>
    <property type="match status" value="1"/>
</dbReference>
<evidence type="ECO:0000256" key="3">
    <source>
        <dbReference type="ARBA" id="ARBA00023274"/>
    </source>
</evidence>
<keyword evidence="3 5" id="KW-0687">Ribonucleoprotein</keyword>
<dbReference type="EMBL" id="UGPG01000001">
    <property type="protein sequence ID" value="STY43078.1"/>
    <property type="molecule type" value="Genomic_DNA"/>
</dbReference>
<dbReference type="InterPro" id="IPR005706">
    <property type="entry name" value="Ribosomal_uS2_bac/mit/plastid"/>
</dbReference>